<dbReference type="InterPro" id="IPR013762">
    <property type="entry name" value="Integrase-like_cat_sf"/>
</dbReference>
<evidence type="ECO:0000259" key="2">
    <source>
        <dbReference type="PROSITE" id="PS51898"/>
    </source>
</evidence>
<dbReference type="InterPro" id="IPR050090">
    <property type="entry name" value="Tyrosine_recombinase_XerCD"/>
</dbReference>
<dbReference type="RefSeq" id="WP_079588950.1">
    <property type="nucleotide sequence ID" value="NZ_FUYN01000002.1"/>
</dbReference>
<dbReference type="Gene3D" id="1.10.443.10">
    <property type="entry name" value="Intergrase catalytic core"/>
    <property type="match status" value="1"/>
</dbReference>
<gene>
    <name evidence="3" type="ORF">SAMN02745120_1011</name>
</gene>
<sequence length="183" mass="21846">MNYVEPIRDYNKLQDILEYLKYENKRNYIMVMIGCYTALRISDILRLKVKDVKNKKNITMREQKTGKQKIIPINAVLRKALEGYIKDKKEYEYLIKSREKENKAITRDTAYKILKDIGEKFELENVGTHTLRKTFGYHFYQQTKNIVVLQEFYNHSDPSVTLKYIGINQEAVNKAVLNFDYRE</sequence>
<dbReference type="PANTHER" id="PTHR30349:SF82">
    <property type="entry name" value="INTEGRASE_RECOMBINASE YOEC-RELATED"/>
    <property type="match status" value="1"/>
</dbReference>
<name>A0A1T5ALB2_9FIRM</name>
<dbReference type="InterPro" id="IPR011010">
    <property type="entry name" value="DNA_brk_join_enz"/>
</dbReference>
<keyword evidence="1" id="KW-0233">DNA recombination</keyword>
<dbReference type="GO" id="GO:0015074">
    <property type="term" value="P:DNA integration"/>
    <property type="evidence" value="ECO:0007669"/>
    <property type="project" value="InterPro"/>
</dbReference>
<dbReference type="Pfam" id="PF00589">
    <property type="entry name" value="Phage_integrase"/>
    <property type="match status" value="1"/>
</dbReference>
<feature type="domain" description="Tyr recombinase" evidence="2">
    <location>
        <begin position="1"/>
        <end position="178"/>
    </location>
</feature>
<dbReference type="CDD" id="cd01192">
    <property type="entry name" value="INT_C_like_3"/>
    <property type="match status" value="1"/>
</dbReference>
<evidence type="ECO:0000313" key="4">
    <source>
        <dbReference type="Proteomes" id="UP000243406"/>
    </source>
</evidence>
<dbReference type="PANTHER" id="PTHR30349">
    <property type="entry name" value="PHAGE INTEGRASE-RELATED"/>
    <property type="match status" value="1"/>
</dbReference>
<protein>
    <submittedName>
        <fullName evidence="3">Phage integrase family protein</fullName>
    </submittedName>
</protein>
<reference evidence="4" key="1">
    <citation type="submission" date="2017-02" db="EMBL/GenBank/DDBJ databases">
        <authorList>
            <person name="Varghese N."/>
            <person name="Submissions S."/>
        </authorList>
    </citation>
    <scope>NUCLEOTIDE SEQUENCE [LARGE SCALE GENOMIC DNA]</scope>
    <source>
        <strain evidence="4">ATCC 35199</strain>
    </source>
</reference>
<dbReference type="AlphaFoldDB" id="A0A1T5ALB2"/>
<dbReference type="InterPro" id="IPR002104">
    <property type="entry name" value="Integrase_catalytic"/>
</dbReference>
<dbReference type="GO" id="GO:0006310">
    <property type="term" value="P:DNA recombination"/>
    <property type="evidence" value="ECO:0007669"/>
    <property type="project" value="UniProtKB-KW"/>
</dbReference>
<evidence type="ECO:0000256" key="1">
    <source>
        <dbReference type="ARBA" id="ARBA00023172"/>
    </source>
</evidence>
<evidence type="ECO:0000313" key="3">
    <source>
        <dbReference type="EMBL" id="SKB35774.1"/>
    </source>
</evidence>
<dbReference type="EMBL" id="FUYN01000002">
    <property type="protein sequence ID" value="SKB35774.1"/>
    <property type="molecule type" value="Genomic_DNA"/>
</dbReference>
<dbReference type="PROSITE" id="PS51898">
    <property type="entry name" value="TYR_RECOMBINASE"/>
    <property type="match status" value="1"/>
</dbReference>
<dbReference type="OrthoDB" id="9788852at2"/>
<proteinExistence type="predicted"/>
<dbReference type="GO" id="GO:0003677">
    <property type="term" value="F:DNA binding"/>
    <property type="evidence" value="ECO:0007669"/>
    <property type="project" value="InterPro"/>
</dbReference>
<dbReference type="SUPFAM" id="SSF56349">
    <property type="entry name" value="DNA breaking-rejoining enzymes"/>
    <property type="match status" value="1"/>
</dbReference>
<organism evidence="3 4">
    <name type="scientific">Acetoanaerobium noterae</name>
    <dbReference type="NCBI Taxonomy" id="745369"/>
    <lineage>
        <taxon>Bacteria</taxon>
        <taxon>Bacillati</taxon>
        <taxon>Bacillota</taxon>
        <taxon>Clostridia</taxon>
        <taxon>Peptostreptococcales</taxon>
        <taxon>Filifactoraceae</taxon>
        <taxon>Acetoanaerobium</taxon>
    </lineage>
</organism>
<keyword evidence="4" id="KW-1185">Reference proteome</keyword>
<dbReference type="Proteomes" id="UP000243406">
    <property type="component" value="Unassembled WGS sequence"/>
</dbReference>
<accession>A0A1T5ALB2</accession>